<organism evidence="1 2">
    <name type="scientific">Pisum sativum</name>
    <name type="common">Garden pea</name>
    <name type="synonym">Lathyrus oleraceus</name>
    <dbReference type="NCBI Taxonomy" id="3888"/>
    <lineage>
        <taxon>Eukaryota</taxon>
        <taxon>Viridiplantae</taxon>
        <taxon>Streptophyta</taxon>
        <taxon>Embryophyta</taxon>
        <taxon>Tracheophyta</taxon>
        <taxon>Spermatophyta</taxon>
        <taxon>Magnoliopsida</taxon>
        <taxon>eudicotyledons</taxon>
        <taxon>Gunneridae</taxon>
        <taxon>Pentapetalae</taxon>
        <taxon>rosids</taxon>
        <taxon>fabids</taxon>
        <taxon>Fabales</taxon>
        <taxon>Fabaceae</taxon>
        <taxon>Papilionoideae</taxon>
        <taxon>50 kb inversion clade</taxon>
        <taxon>NPAAA clade</taxon>
        <taxon>Hologalegina</taxon>
        <taxon>IRL clade</taxon>
        <taxon>Fabeae</taxon>
        <taxon>Lathyrus</taxon>
    </lineage>
</organism>
<protein>
    <submittedName>
        <fullName evidence="1">Uncharacterized protein</fullName>
    </submittedName>
</protein>
<dbReference type="AlphaFoldDB" id="A0A9D4YLI3"/>
<gene>
    <name evidence="1" type="ORF">KIW84_024426</name>
</gene>
<sequence length="173" mass="19901">MLGFGETTTLGKYLGVPLTRKEPRKEEYRYIIDQMNAKLALWKGGGRLIWGDNGSNGKHHVIKWDVVTSSKNDGGIWLSKLDITNKACISKLGWKLQNRSGELWCDVVWGKYNRSNDKRDISMKPSYSTLWKSIIKEAKVADIGNVDIGWNWEVMKHWLPHDMLQQMATIMPH</sequence>
<comment type="caution">
    <text evidence="1">The sequence shown here is derived from an EMBL/GenBank/DDBJ whole genome shotgun (WGS) entry which is preliminary data.</text>
</comment>
<reference evidence="1 2" key="1">
    <citation type="journal article" date="2022" name="Nat. Genet.">
        <title>Improved pea reference genome and pan-genome highlight genomic features and evolutionary characteristics.</title>
        <authorList>
            <person name="Yang T."/>
            <person name="Liu R."/>
            <person name="Luo Y."/>
            <person name="Hu S."/>
            <person name="Wang D."/>
            <person name="Wang C."/>
            <person name="Pandey M.K."/>
            <person name="Ge S."/>
            <person name="Xu Q."/>
            <person name="Li N."/>
            <person name="Li G."/>
            <person name="Huang Y."/>
            <person name="Saxena R.K."/>
            <person name="Ji Y."/>
            <person name="Li M."/>
            <person name="Yan X."/>
            <person name="He Y."/>
            <person name="Liu Y."/>
            <person name="Wang X."/>
            <person name="Xiang C."/>
            <person name="Varshney R.K."/>
            <person name="Ding H."/>
            <person name="Gao S."/>
            <person name="Zong X."/>
        </authorList>
    </citation>
    <scope>NUCLEOTIDE SEQUENCE [LARGE SCALE GENOMIC DNA]</scope>
    <source>
        <strain evidence="1 2">cv. Zhongwan 6</strain>
    </source>
</reference>
<proteinExistence type="predicted"/>
<accession>A0A9D4YLI3</accession>
<dbReference type="EMBL" id="JAMSHJ010000002">
    <property type="protein sequence ID" value="KAI5438691.1"/>
    <property type="molecule type" value="Genomic_DNA"/>
</dbReference>
<keyword evidence="2" id="KW-1185">Reference proteome</keyword>
<dbReference type="Proteomes" id="UP001058974">
    <property type="component" value="Chromosome 2"/>
</dbReference>
<evidence type="ECO:0000313" key="2">
    <source>
        <dbReference type="Proteomes" id="UP001058974"/>
    </source>
</evidence>
<name>A0A9D4YLI3_PEA</name>
<dbReference type="Gramene" id="Psat02G0442600-T1">
    <property type="protein sequence ID" value="KAI5438691.1"/>
    <property type="gene ID" value="KIW84_024426"/>
</dbReference>
<evidence type="ECO:0000313" key="1">
    <source>
        <dbReference type="EMBL" id="KAI5438691.1"/>
    </source>
</evidence>